<evidence type="ECO:0000313" key="2">
    <source>
        <dbReference type="EMBL" id="KHD79115.1"/>
    </source>
</evidence>
<dbReference type="STRING" id="1869.MB27_00260"/>
<dbReference type="PANTHER" id="PTHR43244">
    <property type="match status" value="1"/>
</dbReference>
<reference evidence="2 3" key="1">
    <citation type="submission" date="2014-10" db="EMBL/GenBank/DDBJ databases">
        <title>Draft genome sequence of Actinoplanes utahensis NRRL 12052.</title>
        <authorList>
            <person name="Velasco-Bucheli B."/>
            <person name="del Cerro C."/>
            <person name="Hormigo D."/>
            <person name="Garcia J.L."/>
            <person name="Acebal C."/>
            <person name="Arroyo M."/>
            <person name="de la Mata I."/>
        </authorList>
    </citation>
    <scope>NUCLEOTIDE SEQUENCE [LARGE SCALE GENOMIC DNA]</scope>
    <source>
        <strain evidence="2 3">NRRL 12052</strain>
    </source>
</reference>
<keyword evidence="3" id="KW-1185">Reference proteome</keyword>
<dbReference type="InterPro" id="IPR011251">
    <property type="entry name" value="Luciferase-like_dom"/>
</dbReference>
<sequence length="281" mass="29867">MTILGAVCLPQLPPERLRGVAEAADEAGLDELWLWEDCFLTGGVATAAAVLAWTRRLRVGVGLLPVPLRNVALTAMELSALHRLFPDRAIIGVGHGVQDWMGQVGARADSPMTLLREYVTALRALLAGERVTVDGAYVRLDDVALDWPPPRPAPILIGGTGPRTLRLAGEIGDGTILTGGTTPGQVRRVRESRGDGNLVVYLHAATGPDAEARMEGERVRWGYPSITDRAVTGDAGAIAAGVRRWAEAGAGTVVLQPTPDDPDPEGFVRFVAQQVRPLLTS</sequence>
<evidence type="ECO:0000259" key="1">
    <source>
        <dbReference type="Pfam" id="PF00296"/>
    </source>
</evidence>
<evidence type="ECO:0000313" key="3">
    <source>
        <dbReference type="Proteomes" id="UP000054537"/>
    </source>
</evidence>
<name>A0A0A6USK1_ACTUT</name>
<comment type="caution">
    <text evidence="2">The sequence shown here is derived from an EMBL/GenBank/DDBJ whole genome shotgun (WGS) entry which is preliminary data.</text>
</comment>
<protein>
    <submittedName>
        <fullName evidence="2">Oxidoreductase</fullName>
    </submittedName>
</protein>
<proteinExistence type="predicted"/>
<dbReference type="AlphaFoldDB" id="A0A0A6USK1"/>
<dbReference type="InterPro" id="IPR050564">
    <property type="entry name" value="F420-G6PD/mer"/>
</dbReference>
<dbReference type="PANTHER" id="PTHR43244:SF2">
    <property type="entry name" value="CONSERVED HYPOTHETICAL ALANINE AND PROLINE-RICH PROTEIN"/>
    <property type="match status" value="1"/>
</dbReference>
<dbReference type="CDD" id="cd01097">
    <property type="entry name" value="Tetrahydromethanopterin_reductase"/>
    <property type="match status" value="1"/>
</dbReference>
<dbReference type="GO" id="GO:0016705">
    <property type="term" value="F:oxidoreductase activity, acting on paired donors, with incorporation or reduction of molecular oxygen"/>
    <property type="evidence" value="ECO:0007669"/>
    <property type="project" value="InterPro"/>
</dbReference>
<dbReference type="RefSeq" id="WP_043521538.1">
    <property type="nucleotide sequence ID" value="NZ_BAABKU010000024.1"/>
</dbReference>
<dbReference type="InterPro" id="IPR036661">
    <property type="entry name" value="Luciferase-like_sf"/>
</dbReference>
<gene>
    <name evidence="2" type="ORF">MB27_00260</name>
</gene>
<organism evidence="2 3">
    <name type="scientific">Actinoplanes utahensis</name>
    <dbReference type="NCBI Taxonomy" id="1869"/>
    <lineage>
        <taxon>Bacteria</taxon>
        <taxon>Bacillati</taxon>
        <taxon>Actinomycetota</taxon>
        <taxon>Actinomycetes</taxon>
        <taxon>Micromonosporales</taxon>
        <taxon>Micromonosporaceae</taxon>
        <taxon>Actinoplanes</taxon>
    </lineage>
</organism>
<accession>A0A0A6USK1</accession>
<dbReference type="Proteomes" id="UP000054537">
    <property type="component" value="Unassembled WGS sequence"/>
</dbReference>
<dbReference type="Pfam" id="PF00296">
    <property type="entry name" value="Bac_luciferase"/>
    <property type="match status" value="1"/>
</dbReference>
<dbReference type="OrthoDB" id="675245at2"/>
<dbReference type="eggNOG" id="COG2141">
    <property type="taxonomic scope" value="Bacteria"/>
</dbReference>
<dbReference type="EMBL" id="JRTT01000001">
    <property type="protein sequence ID" value="KHD79115.1"/>
    <property type="molecule type" value="Genomic_DNA"/>
</dbReference>
<dbReference type="Gene3D" id="3.20.20.30">
    <property type="entry name" value="Luciferase-like domain"/>
    <property type="match status" value="1"/>
</dbReference>
<feature type="domain" description="Luciferase-like" evidence="1">
    <location>
        <begin position="13"/>
        <end position="191"/>
    </location>
</feature>
<dbReference type="SUPFAM" id="SSF51679">
    <property type="entry name" value="Bacterial luciferase-like"/>
    <property type="match status" value="1"/>
</dbReference>